<dbReference type="AlphaFoldDB" id="A0A5C6E9Z7"/>
<organism evidence="2 3">
    <name type="scientific">Novipirellula aureliae</name>
    <dbReference type="NCBI Taxonomy" id="2527966"/>
    <lineage>
        <taxon>Bacteria</taxon>
        <taxon>Pseudomonadati</taxon>
        <taxon>Planctomycetota</taxon>
        <taxon>Planctomycetia</taxon>
        <taxon>Pirellulales</taxon>
        <taxon>Pirellulaceae</taxon>
        <taxon>Novipirellula</taxon>
    </lineage>
</organism>
<reference evidence="2 3" key="1">
    <citation type="submission" date="2019-02" db="EMBL/GenBank/DDBJ databases">
        <title>Deep-cultivation of Planctomycetes and their phenomic and genomic characterization uncovers novel biology.</title>
        <authorList>
            <person name="Wiegand S."/>
            <person name="Jogler M."/>
            <person name="Boedeker C."/>
            <person name="Pinto D."/>
            <person name="Vollmers J."/>
            <person name="Rivas-Marin E."/>
            <person name="Kohn T."/>
            <person name="Peeters S.H."/>
            <person name="Heuer A."/>
            <person name="Rast P."/>
            <person name="Oberbeckmann S."/>
            <person name="Bunk B."/>
            <person name="Jeske O."/>
            <person name="Meyerdierks A."/>
            <person name="Storesund J.E."/>
            <person name="Kallscheuer N."/>
            <person name="Luecker S."/>
            <person name="Lage O.M."/>
            <person name="Pohl T."/>
            <person name="Merkel B.J."/>
            <person name="Hornburger P."/>
            <person name="Mueller R.-W."/>
            <person name="Bruemmer F."/>
            <person name="Labrenz M."/>
            <person name="Spormann A.M."/>
            <person name="Op Den Camp H."/>
            <person name="Overmann J."/>
            <person name="Amann R."/>
            <person name="Jetten M.S.M."/>
            <person name="Mascher T."/>
            <person name="Medema M.H."/>
            <person name="Devos D.P."/>
            <person name="Kaster A.-K."/>
            <person name="Ovreas L."/>
            <person name="Rohde M."/>
            <person name="Galperin M.Y."/>
            <person name="Jogler C."/>
        </authorList>
    </citation>
    <scope>NUCLEOTIDE SEQUENCE [LARGE SCALE GENOMIC DNA]</scope>
    <source>
        <strain evidence="2 3">Q31b</strain>
    </source>
</reference>
<dbReference type="RefSeq" id="WP_146599020.1">
    <property type="nucleotide sequence ID" value="NZ_SJPY01000002.1"/>
</dbReference>
<accession>A0A5C6E9Z7</accession>
<name>A0A5C6E9Z7_9BACT</name>
<gene>
    <name evidence="2" type="ORF">Q31b_15130</name>
</gene>
<keyword evidence="3" id="KW-1185">Reference proteome</keyword>
<evidence type="ECO:0000313" key="2">
    <source>
        <dbReference type="EMBL" id="TWU43979.1"/>
    </source>
</evidence>
<dbReference type="Proteomes" id="UP000315471">
    <property type="component" value="Unassembled WGS sequence"/>
</dbReference>
<dbReference type="EMBL" id="SJPY01000002">
    <property type="protein sequence ID" value="TWU43979.1"/>
    <property type="molecule type" value="Genomic_DNA"/>
</dbReference>
<feature type="region of interest" description="Disordered" evidence="1">
    <location>
        <begin position="98"/>
        <end position="126"/>
    </location>
</feature>
<evidence type="ECO:0000256" key="1">
    <source>
        <dbReference type="SAM" id="MobiDB-lite"/>
    </source>
</evidence>
<protein>
    <submittedName>
        <fullName evidence="2">Uncharacterized protein</fullName>
    </submittedName>
</protein>
<proteinExistence type="predicted"/>
<comment type="caution">
    <text evidence="2">The sequence shown here is derived from an EMBL/GenBank/DDBJ whole genome shotgun (WGS) entry which is preliminary data.</text>
</comment>
<evidence type="ECO:0000313" key="3">
    <source>
        <dbReference type="Proteomes" id="UP000315471"/>
    </source>
</evidence>
<sequence length="354" mass="38548">MRSPKRRVTRGLSFERLASRIALDGTAGLKESILETDTLSVQAQVGKMPYIETRGPRVERARPIVMGPIVMGPIISPDDLLIISSGLQKESDLSLPLIPAGGDETNVDGRAVTKSSSQNSASPQSLRDVVDNRYLSLDNGHVSYDLLPQPTAIEFNVDLDESLLPANVNNPRPTLASYVTSKPLGPNDELNSQAEIGILASKQSEDDLEGMRPQWDTVTDEISDQNRLTTDDYFSGSSERQRVDWSVDVSASASRGELAIDSAGEIVSETLGQESAILPRADHHPYLTEANKPGIEEVKTESPKLLPADNEKEDTPLSSYIGAAVLGIALTISLLDSERPKGQPRCYRFLRSRE</sequence>
<feature type="compositionally biased region" description="Low complexity" evidence="1">
    <location>
        <begin position="115"/>
        <end position="125"/>
    </location>
</feature>